<dbReference type="EMBL" id="ML178832">
    <property type="protein sequence ID" value="TFK99676.1"/>
    <property type="molecule type" value="Genomic_DNA"/>
</dbReference>
<feature type="region of interest" description="Disordered" evidence="1">
    <location>
        <begin position="1"/>
        <end position="57"/>
    </location>
</feature>
<dbReference type="AlphaFoldDB" id="A0A5C3QDQ8"/>
<accession>A0A5C3QDQ8</accession>
<dbReference type="Proteomes" id="UP000305067">
    <property type="component" value="Unassembled WGS sequence"/>
</dbReference>
<feature type="domain" description="DUF6593" evidence="2">
    <location>
        <begin position="105"/>
        <end position="249"/>
    </location>
</feature>
<dbReference type="OrthoDB" id="3174721at2759"/>
<evidence type="ECO:0000313" key="3">
    <source>
        <dbReference type="EMBL" id="TFK99676.1"/>
    </source>
</evidence>
<evidence type="ECO:0000259" key="2">
    <source>
        <dbReference type="Pfam" id="PF20236"/>
    </source>
</evidence>
<feature type="compositionally biased region" description="Pro residues" evidence="1">
    <location>
        <begin position="1"/>
        <end position="14"/>
    </location>
</feature>
<sequence>MVRPLPTPPTPPKTPTASLGEPKSPLPSPPLSVESHASSKVLSPSSSQSTLVEEQTLHPELSRILDRFPHAPSPTDGVHFDFAPSTSNSMVCRPRGSKHQSIRSYNIAAQMNCFIPGTYTTIVRRGEDESGEVVGDFELYAPDRLPVVSFLGEEKDFSTLLLRTGSDRVPHCFLWTPAKLSWDCRQTPHICVLEQAHGPHVVVAKFTSSRRPRRQGETALPQAELEVLARGMELMDDILLSILIIEQIRLRSGTRRQRRKSAIQPRR</sequence>
<dbReference type="InterPro" id="IPR046528">
    <property type="entry name" value="DUF6593"/>
</dbReference>
<evidence type="ECO:0000313" key="4">
    <source>
        <dbReference type="Proteomes" id="UP000305067"/>
    </source>
</evidence>
<organism evidence="3 4">
    <name type="scientific">Pterulicium gracile</name>
    <dbReference type="NCBI Taxonomy" id="1884261"/>
    <lineage>
        <taxon>Eukaryota</taxon>
        <taxon>Fungi</taxon>
        <taxon>Dikarya</taxon>
        <taxon>Basidiomycota</taxon>
        <taxon>Agaricomycotina</taxon>
        <taxon>Agaricomycetes</taxon>
        <taxon>Agaricomycetidae</taxon>
        <taxon>Agaricales</taxon>
        <taxon>Pleurotineae</taxon>
        <taxon>Pterulaceae</taxon>
        <taxon>Pterulicium</taxon>
    </lineage>
</organism>
<keyword evidence="4" id="KW-1185">Reference proteome</keyword>
<reference evidence="3 4" key="1">
    <citation type="journal article" date="2019" name="Nat. Ecol. Evol.">
        <title>Megaphylogeny resolves global patterns of mushroom evolution.</title>
        <authorList>
            <person name="Varga T."/>
            <person name="Krizsan K."/>
            <person name="Foldi C."/>
            <person name="Dima B."/>
            <person name="Sanchez-Garcia M."/>
            <person name="Sanchez-Ramirez S."/>
            <person name="Szollosi G.J."/>
            <person name="Szarkandi J.G."/>
            <person name="Papp V."/>
            <person name="Albert L."/>
            <person name="Andreopoulos W."/>
            <person name="Angelini C."/>
            <person name="Antonin V."/>
            <person name="Barry K.W."/>
            <person name="Bougher N.L."/>
            <person name="Buchanan P."/>
            <person name="Buyck B."/>
            <person name="Bense V."/>
            <person name="Catcheside P."/>
            <person name="Chovatia M."/>
            <person name="Cooper J."/>
            <person name="Damon W."/>
            <person name="Desjardin D."/>
            <person name="Finy P."/>
            <person name="Geml J."/>
            <person name="Haridas S."/>
            <person name="Hughes K."/>
            <person name="Justo A."/>
            <person name="Karasinski D."/>
            <person name="Kautmanova I."/>
            <person name="Kiss B."/>
            <person name="Kocsube S."/>
            <person name="Kotiranta H."/>
            <person name="LaButti K.M."/>
            <person name="Lechner B.E."/>
            <person name="Liimatainen K."/>
            <person name="Lipzen A."/>
            <person name="Lukacs Z."/>
            <person name="Mihaltcheva S."/>
            <person name="Morgado L.N."/>
            <person name="Niskanen T."/>
            <person name="Noordeloos M.E."/>
            <person name="Ohm R.A."/>
            <person name="Ortiz-Santana B."/>
            <person name="Ovrebo C."/>
            <person name="Racz N."/>
            <person name="Riley R."/>
            <person name="Savchenko A."/>
            <person name="Shiryaev A."/>
            <person name="Soop K."/>
            <person name="Spirin V."/>
            <person name="Szebenyi C."/>
            <person name="Tomsovsky M."/>
            <person name="Tulloss R.E."/>
            <person name="Uehling J."/>
            <person name="Grigoriev I.V."/>
            <person name="Vagvolgyi C."/>
            <person name="Papp T."/>
            <person name="Martin F.M."/>
            <person name="Miettinen O."/>
            <person name="Hibbett D.S."/>
            <person name="Nagy L.G."/>
        </authorList>
    </citation>
    <scope>NUCLEOTIDE SEQUENCE [LARGE SCALE GENOMIC DNA]</scope>
    <source>
        <strain evidence="3 4">CBS 309.79</strain>
    </source>
</reference>
<feature type="compositionally biased region" description="Low complexity" evidence="1">
    <location>
        <begin position="31"/>
        <end position="49"/>
    </location>
</feature>
<gene>
    <name evidence="3" type="ORF">BDV98DRAFT_605845</name>
</gene>
<name>A0A5C3QDQ8_9AGAR</name>
<protein>
    <recommendedName>
        <fullName evidence="2">DUF6593 domain-containing protein</fullName>
    </recommendedName>
</protein>
<evidence type="ECO:0000256" key="1">
    <source>
        <dbReference type="SAM" id="MobiDB-lite"/>
    </source>
</evidence>
<proteinExistence type="predicted"/>
<dbReference type="Pfam" id="PF20236">
    <property type="entry name" value="DUF6593"/>
    <property type="match status" value="1"/>
</dbReference>